<evidence type="ECO:0000313" key="2">
    <source>
        <dbReference type="Proteomes" id="UP000000305"/>
    </source>
</evidence>
<gene>
    <name evidence="1" type="ORF">DAPPUDRAFT_324421</name>
</gene>
<name>E9H1E2_DAPPU</name>
<dbReference type="InParanoid" id="E9H1E2"/>
<protein>
    <submittedName>
        <fullName evidence="1">Uncharacterized protein</fullName>
    </submittedName>
</protein>
<dbReference type="EMBL" id="GL732583">
    <property type="protein sequence ID" value="EFX74432.1"/>
    <property type="molecule type" value="Genomic_DNA"/>
</dbReference>
<dbReference type="Proteomes" id="UP000000305">
    <property type="component" value="Unassembled WGS sequence"/>
</dbReference>
<evidence type="ECO:0000313" key="1">
    <source>
        <dbReference type="EMBL" id="EFX74432.1"/>
    </source>
</evidence>
<dbReference type="KEGG" id="dpx:DAPPUDRAFT_324421"/>
<reference evidence="1 2" key="1">
    <citation type="journal article" date="2011" name="Science">
        <title>The ecoresponsive genome of Daphnia pulex.</title>
        <authorList>
            <person name="Colbourne J.K."/>
            <person name="Pfrender M.E."/>
            <person name="Gilbert D."/>
            <person name="Thomas W.K."/>
            <person name="Tucker A."/>
            <person name="Oakley T.H."/>
            <person name="Tokishita S."/>
            <person name="Aerts A."/>
            <person name="Arnold G.J."/>
            <person name="Basu M.K."/>
            <person name="Bauer D.J."/>
            <person name="Caceres C.E."/>
            <person name="Carmel L."/>
            <person name="Casola C."/>
            <person name="Choi J.H."/>
            <person name="Detter J.C."/>
            <person name="Dong Q."/>
            <person name="Dusheyko S."/>
            <person name="Eads B.D."/>
            <person name="Frohlich T."/>
            <person name="Geiler-Samerotte K.A."/>
            <person name="Gerlach D."/>
            <person name="Hatcher P."/>
            <person name="Jogdeo S."/>
            <person name="Krijgsveld J."/>
            <person name="Kriventseva E.V."/>
            <person name="Kultz D."/>
            <person name="Laforsch C."/>
            <person name="Lindquist E."/>
            <person name="Lopez J."/>
            <person name="Manak J.R."/>
            <person name="Muller J."/>
            <person name="Pangilinan J."/>
            <person name="Patwardhan R.P."/>
            <person name="Pitluck S."/>
            <person name="Pritham E.J."/>
            <person name="Rechtsteiner A."/>
            <person name="Rho M."/>
            <person name="Rogozin I.B."/>
            <person name="Sakarya O."/>
            <person name="Salamov A."/>
            <person name="Schaack S."/>
            <person name="Shapiro H."/>
            <person name="Shiga Y."/>
            <person name="Skalitzky C."/>
            <person name="Smith Z."/>
            <person name="Souvorov A."/>
            <person name="Sung W."/>
            <person name="Tang Z."/>
            <person name="Tsuchiya D."/>
            <person name="Tu H."/>
            <person name="Vos H."/>
            <person name="Wang M."/>
            <person name="Wolf Y.I."/>
            <person name="Yamagata H."/>
            <person name="Yamada T."/>
            <person name="Ye Y."/>
            <person name="Shaw J.R."/>
            <person name="Andrews J."/>
            <person name="Crease T.J."/>
            <person name="Tang H."/>
            <person name="Lucas S.M."/>
            <person name="Robertson H.M."/>
            <person name="Bork P."/>
            <person name="Koonin E.V."/>
            <person name="Zdobnov E.M."/>
            <person name="Grigoriev I.V."/>
            <person name="Lynch M."/>
            <person name="Boore J.L."/>
        </authorList>
    </citation>
    <scope>NUCLEOTIDE SEQUENCE [LARGE SCALE GENOMIC DNA]</scope>
</reference>
<keyword evidence="2" id="KW-1185">Reference proteome</keyword>
<dbReference type="AlphaFoldDB" id="E9H1E2"/>
<proteinExistence type="predicted"/>
<dbReference type="HOGENOM" id="CLU_1580120_0_0_1"/>
<accession>E9H1E2</accession>
<sequence>MEMDATAMTKLMDSLNGEIDAVYPSKIMPEKDTEISFDRMSTFRCVLSLIKGFDKSVIGSPKCIMEYQDEELFFAYITGDYVENHIIQPVIHLVCAKHRRFGLKVVDIYCSLKGQDQWFKMEAKKSKENAELLQHFTVKWNLDFQCSMKRPIQFDFDIKVAARLIILIT</sequence>
<organism evidence="1 2">
    <name type="scientific">Daphnia pulex</name>
    <name type="common">Water flea</name>
    <dbReference type="NCBI Taxonomy" id="6669"/>
    <lineage>
        <taxon>Eukaryota</taxon>
        <taxon>Metazoa</taxon>
        <taxon>Ecdysozoa</taxon>
        <taxon>Arthropoda</taxon>
        <taxon>Crustacea</taxon>
        <taxon>Branchiopoda</taxon>
        <taxon>Diplostraca</taxon>
        <taxon>Cladocera</taxon>
        <taxon>Anomopoda</taxon>
        <taxon>Daphniidae</taxon>
        <taxon>Daphnia</taxon>
    </lineage>
</organism>